<evidence type="ECO:0000313" key="4">
    <source>
        <dbReference type="Proteomes" id="UP000321947"/>
    </source>
</evidence>
<gene>
    <name evidence="2" type="ORF">E5676_scaffold306G00840</name>
    <name evidence="1" type="ORF">E6C27_scaffold333G00810</name>
</gene>
<dbReference type="EMBL" id="SSTE01017061">
    <property type="protein sequence ID" value="KAA0040854.1"/>
    <property type="molecule type" value="Genomic_DNA"/>
</dbReference>
<protein>
    <submittedName>
        <fullName evidence="1">Transposon Tf2-11 polyprotein</fullName>
    </submittedName>
</protein>
<reference evidence="3 4" key="1">
    <citation type="submission" date="2019-08" db="EMBL/GenBank/DDBJ databases">
        <title>Draft genome sequences of two oriental melons (Cucumis melo L. var makuwa).</title>
        <authorList>
            <person name="Kwon S.-Y."/>
        </authorList>
    </citation>
    <scope>NUCLEOTIDE SEQUENCE [LARGE SCALE GENOMIC DNA]</scope>
    <source>
        <strain evidence="4">cv. Chang Bougi</strain>
        <strain evidence="3">cv. SW 3</strain>
        <tissue evidence="1">Leaf</tissue>
    </source>
</reference>
<dbReference type="AlphaFoldDB" id="A0A5A7TBL7"/>
<evidence type="ECO:0000313" key="3">
    <source>
        <dbReference type="Proteomes" id="UP000321393"/>
    </source>
</evidence>
<dbReference type="Proteomes" id="UP000321947">
    <property type="component" value="Unassembled WGS sequence"/>
</dbReference>
<name>A0A5A7TBL7_CUCMM</name>
<organism evidence="1 3">
    <name type="scientific">Cucumis melo var. makuwa</name>
    <name type="common">Oriental melon</name>
    <dbReference type="NCBI Taxonomy" id="1194695"/>
    <lineage>
        <taxon>Eukaryota</taxon>
        <taxon>Viridiplantae</taxon>
        <taxon>Streptophyta</taxon>
        <taxon>Embryophyta</taxon>
        <taxon>Tracheophyta</taxon>
        <taxon>Spermatophyta</taxon>
        <taxon>Magnoliopsida</taxon>
        <taxon>eudicotyledons</taxon>
        <taxon>Gunneridae</taxon>
        <taxon>Pentapetalae</taxon>
        <taxon>rosids</taxon>
        <taxon>fabids</taxon>
        <taxon>Cucurbitales</taxon>
        <taxon>Cucurbitaceae</taxon>
        <taxon>Benincaseae</taxon>
        <taxon>Cucumis</taxon>
    </lineage>
</organism>
<evidence type="ECO:0000313" key="2">
    <source>
        <dbReference type="EMBL" id="TYK17830.1"/>
    </source>
</evidence>
<accession>A0A5A7TBL7</accession>
<proteinExistence type="predicted"/>
<dbReference type="OrthoDB" id="913535at2759"/>
<evidence type="ECO:0000313" key="1">
    <source>
        <dbReference type="EMBL" id="KAA0040854.1"/>
    </source>
</evidence>
<dbReference type="EMBL" id="SSTD01007940">
    <property type="protein sequence ID" value="TYK17830.1"/>
    <property type="molecule type" value="Genomic_DNA"/>
</dbReference>
<comment type="caution">
    <text evidence="1">The sequence shown here is derived from an EMBL/GenBank/DDBJ whole genome shotgun (WGS) entry which is preliminary data.</text>
</comment>
<dbReference type="Proteomes" id="UP000321393">
    <property type="component" value="Unassembled WGS sequence"/>
</dbReference>
<sequence>MHSMGRTMVQCNFLCFHKNHSLPNCLWKTITPADFSWEKKSTNNCAEQLLEDRDSTINAFKENLLLAHNRMRKQADLCRKELNFQVEDEVFLKLRPYRQPSLARKNCEKLSSKFYGRYRIVERIGEVAWGGMES</sequence>